<dbReference type="EMBL" id="JBFOLJ010000001">
    <property type="protein sequence ID" value="KAL2559632.1"/>
    <property type="molecule type" value="Genomic_DNA"/>
</dbReference>
<name>A0ABD1XCE0_9LAMI</name>
<organism evidence="3 4">
    <name type="scientific">Forsythia ovata</name>
    <dbReference type="NCBI Taxonomy" id="205694"/>
    <lineage>
        <taxon>Eukaryota</taxon>
        <taxon>Viridiplantae</taxon>
        <taxon>Streptophyta</taxon>
        <taxon>Embryophyta</taxon>
        <taxon>Tracheophyta</taxon>
        <taxon>Spermatophyta</taxon>
        <taxon>Magnoliopsida</taxon>
        <taxon>eudicotyledons</taxon>
        <taxon>Gunneridae</taxon>
        <taxon>Pentapetalae</taxon>
        <taxon>asterids</taxon>
        <taxon>lamiids</taxon>
        <taxon>Lamiales</taxon>
        <taxon>Oleaceae</taxon>
        <taxon>Forsythieae</taxon>
        <taxon>Forsythia</taxon>
    </lineage>
</organism>
<accession>A0ABD1XCE0</accession>
<feature type="transmembrane region" description="Helical" evidence="2">
    <location>
        <begin position="6"/>
        <end position="30"/>
    </location>
</feature>
<keyword evidence="4" id="KW-1185">Reference proteome</keyword>
<keyword evidence="2" id="KW-1133">Transmembrane helix</keyword>
<feature type="coiled-coil region" evidence="1">
    <location>
        <begin position="56"/>
        <end position="97"/>
    </location>
</feature>
<reference evidence="4" key="1">
    <citation type="submission" date="2024-07" db="EMBL/GenBank/DDBJ databases">
        <title>Two chromosome-level genome assemblies of Korean endemic species Abeliophyllum distichum and Forsythia ovata (Oleaceae).</title>
        <authorList>
            <person name="Jang H."/>
        </authorList>
    </citation>
    <scope>NUCLEOTIDE SEQUENCE [LARGE SCALE GENOMIC DNA]</scope>
</reference>
<keyword evidence="2" id="KW-0472">Membrane</keyword>
<evidence type="ECO:0000256" key="1">
    <source>
        <dbReference type="SAM" id="Coils"/>
    </source>
</evidence>
<protein>
    <submittedName>
        <fullName evidence="3">Uncharacterized protein</fullName>
    </submittedName>
</protein>
<dbReference type="AlphaFoldDB" id="A0ABD1XCE0"/>
<proteinExistence type="predicted"/>
<keyword evidence="2" id="KW-0812">Transmembrane</keyword>
<sequence length="128" mass="14999">MSTAEMYMTLVIHFHSLIFNMLFVVVKVNVEAHTVHKIREKAGTAFKSFKKWMAWLRENKKLLKKLNEVESRVEQQKAEAESNMRKLDEIVKSERARAEKVVESLDSEKARDDEVVEKWKTSPAFEAM</sequence>
<gene>
    <name evidence="3" type="ORF">Fot_04371</name>
</gene>
<evidence type="ECO:0000313" key="3">
    <source>
        <dbReference type="EMBL" id="KAL2559632.1"/>
    </source>
</evidence>
<keyword evidence="1" id="KW-0175">Coiled coil</keyword>
<dbReference type="Proteomes" id="UP001604277">
    <property type="component" value="Unassembled WGS sequence"/>
</dbReference>
<comment type="caution">
    <text evidence="3">The sequence shown here is derived from an EMBL/GenBank/DDBJ whole genome shotgun (WGS) entry which is preliminary data.</text>
</comment>
<evidence type="ECO:0000256" key="2">
    <source>
        <dbReference type="SAM" id="Phobius"/>
    </source>
</evidence>
<evidence type="ECO:0000313" key="4">
    <source>
        <dbReference type="Proteomes" id="UP001604277"/>
    </source>
</evidence>